<feature type="transmembrane region" description="Helical" evidence="6">
    <location>
        <begin position="493"/>
        <end position="517"/>
    </location>
</feature>
<dbReference type="GO" id="GO:0016020">
    <property type="term" value="C:membrane"/>
    <property type="evidence" value="ECO:0007669"/>
    <property type="project" value="UniProtKB-SubCell"/>
</dbReference>
<sequence>MTGRRVDAAVVAVAVAAAGTVALGPGAPSLSPAGRYVLATGVFAAILWVTEALPLPVTALCIPVLLTVFGVYPTLGGALVGFADPVLALLLAGFVLAAALSKHDVDRRIAYRLVARIGTSPRRLVLAVMVATAGLSMLISNTATTAMMVPVALGVARTTVGKPAEIAQPDGPADQAGNADTPTNVETAALLGTAYAASIGGVGTLIGSPPNAIVVSQLSARLGYDVGFAEWMLVGVPLVAVSLPIAWYLLAVRLYPPEVTDVTGAREHARKQLASLGPVGPVGRRVVAVAAGTAGLWLLGGVDFLFEPLLPGRWYTTLFGGSGESVFGLGHQGVLYYVLVGLIAIPVLFVVDAVEWDDVQSIDWGTLVLLGGGLSLADALARTDAVAWLADTALGPLVGVPIVVLVFTIVVATILVGELASNTAMAAVLAPLLIDVGPRYADALGTSGELASVLLVVTGGVAASFGFALPVATPPNAIVFGTGRVDRSRMLRAGSVLDVVLAVVVTGVLLALFVLVWPHVQ</sequence>
<dbReference type="InterPro" id="IPR031312">
    <property type="entry name" value="Na/sul_symport_CS"/>
</dbReference>
<dbReference type="Proteomes" id="UP001596443">
    <property type="component" value="Unassembled WGS sequence"/>
</dbReference>
<accession>A0ABD5TBJ8</accession>
<keyword evidence="2" id="KW-0813">Transport</keyword>
<dbReference type="EMBL" id="JBHSWX010000001">
    <property type="protein sequence ID" value="MFC6784572.1"/>
    <property type="molecule type" value="Genomic_DNA"/>
</dbReference>
<keyword evidence="3 6" id="KW-0812">Transmembrane</keyword>
<dbReference type="GO" id="GO:0015141">
    <property type="term" value="F:succinate transmembrane transporter activity"/>
    <property type="evidence" value="ECO:0007669"/>
    <property type="project" value="UniProtKB-ARBA"/>
</dbReference>
<feature type="transmembrane region" description="Helical" evidence="6">
    <location>
        <begin position="231"/>
        <end position="250"/>
    </location>
</feature>
<dbReference type="GeneID" id="81211286"/>
<gene>
    <name evidence="7" type="ORF">ACFQFD_00800</name>
</gene>
<dbReference type="AlphaFoldDB" id="A0ABD5TBJ8"/>
<organism evidence="7 8">
    <name type="scientific">Halobaculum halobium</name>
    <dbReference type="NCBI Taxonomy" id="3032281"/>
    <lineage>
        <taxon>Archaea</taxon>
        <taxon>Methanobacteriati</taxon>
        <taxon>Methanobacteriota</taxon>
        <taxon>Stenosarchaea group</taxon>
        <taxon>Halobacteria</taxon>
        <taxon>Halobacteriales</taxon>
        <taxon>Haloferacaceae</taxon>
        <taxon>Halobaculum</taxon>
    </lineage>
</organism>
<protein>
    <submittedName>
        <fullName evidence="7">SLC13 family permease</fullName>
    </submittedName>
</protein>
<feature type="transmembrane region" description="Helical" evidence="6">
    <location>
        <begin position="57"/>
        <end position="80"/>
    </location>
</feature>
<comment type="caution">
    <text evidence="7">The sequence shown here is derived from an EMBL/GenBank/DDBJ whole genome shotgun (WGS) entry which is preliminary data.</text>
</comment>
<reference evidence="7 8" key="1">
    <citation type="journal article" date="2019" name="Int. J. Syst. Evol. Microbiol.">
        <title>The Global Catalogue of Microorganisms (GCM) 10K type strain sequencing project: providing services to taxonomists for standard genome sequencing and annotation.</title>
        <authorList>
            <consortium name="The Broad Institute Genomics Platform"/>
            <consortium name="The Broad Institute Genome Sequencing Center for Infectious Disease"/>
            <person name="Wu L."/>
            <person name="Ma J."/>
        </authorList>
    </citation>
    <scope>NUCLEOTIDE SEQUENCE [LARGE SCALE GENOMIC DNA]</scope>
    <source>
        <strain evidence="7 8">SYNS20</strain>
    </source>
</reference>
<keyword evidence="5 6" id="KW-0472">Membrane</keyword>
<evidence type="ECO:0000256" key="2">
    <source>
        <dbReference type="ARBA" id="ARBA00022448"/>
    </source>
</evidence>
<name>A0ABD5TBJ8_9EURY</name>
<comment type="subcellular location">
    <subcellularLocation>
        <location evidence="1">Membrane</location>
        <topology evidence="1">Multi-pass membrane protein</topology>
    </subcellularLocation>
</comment>
<dbReference type="PANTHER" id="PTHR10283:SF82">
    <property type="entry name" value="SOLUTE CARRIER FAMILY 13 MEMBER 2"/>
    <property type="match status" value="1"/>
</dbReference>
<keyword evidence="8" id="KW-1185">Reference proteome</keyword>
<evidence type="ECO:0000313" key="7">
    <source>
        <dbReference type="EMBL" id="MFC6784572.1"/>
    </source>
</evidence>
<proteinExistence type="predicted"/>
<feature type="transmembrane region" description="Helical" evidence="6">
    <location>
        <begin position="33"/>
        <end position="50"/>
    </location>
</feature>
<feature type="transmembrane region" description="Helical" evidence="6">
    <location>
        <begin position="453"/>
        <end position="472"/>
    </location>
</feature>
<feature type="transmembrane region" description="Helical" evidence="6">
    <location>
        <begin position="334"/>
        <end position="354"/>
    </location>
</feature>
<dbReference type="PROSITE" id="PS01271">
    <property type="entry name" value="NA_SULFATE"/>
    <property type="match status" value="1"/>
</dbReference>
<feature type="transmembrane region" description="Helical" evidence="6">
    <location>
        <begin position="393"/>
        <end position="416"/>
    </location>
</feature>
<evidence type="ECO:0000256" key="1">
    <source>
        <dbReference type="ARBA" id="ARBA00004141"/>
    </source>
</evidence>
<feature type="transmembrane region" description="Helical" evidence="6">
    <location>
        <begin position="124"/>
        <end position="143"/>
    </location>
</feature>
<dbReference type="InterPro" id="IPR001898">
    <property type="entry name" value="SLC13A/DASS"/>
</dbReference>
<dbReference type="PANTHER" id="PTHR10283">
    <property type="entry name" value="SOLUTE CARRIER FAMILY 13 MEMBER"/>
    <property type="match status" value="1"/>
</dbReference>
<feature type="transmembrane region" description="Helical" evidence="6">
    <location>
        <begin position="361"/>
        <end position="381"/>
    </location>
</feature>
<evidence type="ECO:0000256" key="4">
    <source>
        <dbReference type="ARBA" id="ARBA00022989"/>
    </source>
</evidence>
<dbReference type="Pfam" id="PF00939">
    <property type="entry name" value="Na_sulph_symp"/>
    <property type="match status" value="1"/>
</dbReference>
<keyword evidence="4 6" id="KW-1133">Transmembrane helix</keyword>
<dbReference type="RefSeq" id="WP_284063750.1">
    <property type="nucleotide sequence ID" value="NZ_CP126159.1"/>
</dbReference>
<feature type="transmembrane region" description="Helical" evidence="6">
    <location>
        <begin position="286"/>
        <end position="306"/>
    </location>
</feature>
<evidence type="ECO:0000256" key="6">
    <source>
        <dbReference type="SAM" id="Phobius"/>
    </source>
</evidence>
<feature type="transmembrane region" description="Helical" evidence="6">
    <location>
        <begin position="86"/>
        <end position="103"/>
    </location>
</feature>
<evidence type="ECO:0000256" key="3">
    <source>
        <dbReference type="ARBA" id="ARBA00022692"/>
    </source>
</evidence>
<evidence type="ECO:0000313" key="8">
    <source>
        <dbReference type="Proteomes" id="UP001596443"/>
    </source>
</evidence>
<evidence type="ECO:0000256" key="5">
    <source>
        <dbReference type="ARBA" id="ARBA00023136"/>
    </source>
</evidence>